<dbReference type="RefSeq" id="XP_064855934.1">
    <property type="nucleotide sequence ID" value="XM_064999862.1"/>
</dbReference>
<name>A0AAV5QWM0_9ASCO</name>
<protein>
    <recommendedName>
        <fullName evidence="6">nicotinamidase</fullName>
        <ecNumber evidence="6">3.5.1.19</ecNumber>
    </recommendedName>
    <alternativeName>
        <fullName evidence="7">Nicotinamide deamidase</fullName>
    </alternativeName>
</protein>
<dbReference type="InterPro" id="IPR052347">
    <property type="entry name" value="Isochorismatase_Nicotinamidase"/>
</dbReference>
<evidence type="ECO:0000256" key="4">
    <source>
        <dbReference type="ARBA" id="ARBA00022801"/>
    </source>
</evidence>
<keyword evidence="3" id="KW-0479">Metal-binding</keyword>
<reference evidence="9 10" key="1">
    <citation type="journal article" date="2023" name="Elife">
        <title>Identification of key yeast species and microbe-microbe interactions impacting larval growth of Drosophila in the wild.</title>
        <authorList>
            <person name="Mure A."/>
            <person name="Sugiura Y."/>
            <person name="Maeda R."/>
            <person name="Honda K."/>
            <person name="Sakurai N."/>
            <person name="Takahashi Y."/>
            <person name="Watada M."/>
            <person name="Katoh T."/>
            <person name="Gotoh A."/>
            <person name="Gotoh Y."/>
            <person name="Taniguchi I."/>
            <person name="Nakamura K."/>
            <person name="Hayashi T."/>
            <person name="Katayama T."/>
            <person name="Uemura T."/>
            <person name="Hattori Y."/>
        </authorList>
    </citation>
    <scope>NUCLEOTIDE SEQUENCE [LARGE SCALE GENOMIC DNA]</scope>
    <source>
        <strain evidence="9 10">SC-9</strain>
    </source>
</reference>
<dbReference type="EMBL" id="BTFZ01000020">
    <property type="protein sequence ID" value="GMM38939.1"/>
    <property type="molecule type" value="Genomic_DNA"/>
</dbReference>
<comment type="pathway">
    <text evidence="5">Cofactor biosynthesis; nicotinate biosynthesis; nicotinate from nicotinamide: step 1/1.</text>
</comment>
<keyword evidence="10" id="KW-1185">Reference proteome</keyword>
<evidence type="ECO:0000256" key="1">
    <source>
        <dbReference type="ARBA" id="ARBA00006336"/>
    </source>
</evidence>
<evidence type="ECO:0000256" key="5">
    <source>
        <dbReference type="ARBA" id="ARBA00037900"/>
    </source>
</evidence>
<accession>A0AAV5QWM0</accession>
<dbReference type="PANTHER" id="PTHR11080">
    <property type="entry name" value="PYRAZINAMIDASE/NICOTINAMIDASE"/>
    <property type="match status" value="1"/>
</dbReference>
<evidence type="ECO:0000313" key="10">
    <source>
        <dbReference type="Proteomes" id="UP001360560"/>
    </source>
</evidence>
<gene>
    <name evidence="9" type="ORF">DASC09_062780</name>
</gene>
<dbReference type="InterPro" id="IPR000868">
    <property type="entry name" value="Isochorismatase-like_dom"/>
</dbReference>
<comment type="caution">
    <text evidence="9">The sequence shown here is derived from an EMBL/GenBank/DDBJ whole genome shotgun (WGS) entry which is preliminary data.</text>
</comment>
<dbReference type="Gene3D" id="3.40.50.850">
    <property type="entry name" value="Isochorismatase-like"/>
    <property type="match status" value="1"/>
</dbReference>
<evidence type="ECO:0000256" key="6">
    <source>
        <dbReference type="ARBA" id="ARBA00039017"/>
    </source>
</evidence>
<dbReference type="PANTHER" id="PTHR11080:SF2">
    <property type="entry name" value="LD05707P"/>
    <property type="match status" value="1"/>
</dbReference>
<dbReference type="AlphaFoldDB" id="A0AAV5QWM0"/>
<evidence type="ECO:0000256" key="7">
    <source>
        <dbReference type="ARBA" id="ARBA00043224"/>
    </source>
</evidence>
<organism evidence="9 10">
    <name type="scientific">Saccharomycopsis crataegensis</name>
    <dbReference type="NCBI Taxonomy" id="43959"/>
    <lineage>
        <taxon>Eukaryota</taxon>
        <taxon>Fungi</taxon>
        <taxon>Dikarya</taxon>
        <taxon>Ascomycota</taxon>
        <taxon>Saccharomycotina</taxon>
        <taxon>Saccharomycetes</taxon>
        <taxon>Saccharomycopsidaceae</taxon>
        <taxon>Saccharomycopsis</taxon>
    </lineage>
</organism>
<feature type="domain" description="Isochorismatase-like" evidence="8">
    <location>
        <begin position="149"/>
        <end position="230"/>
    </location>
</feature>
<dbReference type="EC" id="3.5.1.19" evidence="6"/>
<comment type="similarity">
    <text evidence="1">Belongs to the isochorismatase family.</text>
</comment>
<dbReference type="GO" id="GO:0019363">
    <property type="term" value="P:pyridine nucleotide biosynthetic process"/>
    <property type="evidence" value="ECO:0007669"/>
    <property type="project" value="UniProtKB-KW"/>
</dbReference>
<dbReference type="GeneID" id="90076927"/>
<dbReference type="GO" id="GO:0008936">
    <property type="term" value="F:nicotinamidase activity"/>
    <property type="evidence" value="ECO:0007669"/>
    <property type="project" value="UniProtKB-EC"/>
</dbReference>
<dbReference type="InterPro" id="IPR036380">
    <property type="entry name" value="Isochorismatase-like_sf"/>
</dbReference>
<dbReference type="GO" id="GO:0046872">
    <property type="term" value="F:metal ion binding"/>
    <property type="evidence" value="ECO:0007669"/>
    <property type="project" value="UniProtKB-KW"/>
</dbReference>
<evidence type="ECO:0000259" key="8">
    <source>
        <dbReference type="Pfam" id="PF00857"/>
    </source>
</evidence>
<dbReference type="SUPFAM" id="SSF52499">
    <property type="entry name" value="Isochorismatase-like hydrolases"/>
    <property type="match status" value="1"/>
</dbReference>
<sequence length="252" mass="28370">MPIKPKSALIVVDLQNDFLPPSGSLAVQGGREIIQPITDLLVSEDWDAIVATRDFHPKDHFSFASNWDQAPFSSKQFTHPLQVIDPNTQKVGTKTQILWPDHCVQETEGSELTDTFANGFYEMMAKEKKISSSSSSSSNSGIRDTIPMVVEVKKGYLVDREYYSAFEDTWGLHHTELHNFLTKRGIVNIYLVGLAYDFCVLNTAISGTKLNYNTVVIKDLSRSVYPDKLEETDAVYRENGIQIITCEDLKKN</sequence>
<dbReference type="Pfam" id="PF00857">
    <property type="entry name" value="Isochorismatase"/>
    <property type="match status" value="1"/>
</dbReference>
<keyword evidence="4" id="KW-0378">Hydrolase</keyword>
<proteinExistence type="inferred from homology"/>
<dbReference type="Proteomes" id="UP001360560">
    <property type="component" value="Unassembled WGS sequence"/>
</dbReference>
<evidence type="ECO:0000313" key="9">
    <source>
        <dbReference type="EMBL" id="GMM38939.1"/>
    </source>
</evidence>
<evidence type="ECO:0000256" key="3">
    <source>
        <dbReference type="ARBA" id="ARBA00022723"/>
    </source>
</evidence>
<evidence type="ECO:0000256" key="2">
    <source>
        <dbReference type="ARBA" id="ARBA00022642"/>
    </source>
</evidence>
<keyword evidence="2" id="KW-0662">Pyridine nucleotide biosynthesis</keyword>